<organism evidence="3 4">
    <name type="scientific">Phaeodactylibacter xiamenensis</name>
    <dbReference type="NCBI Taxonomy" id="1524460"/>
    <lineage>
        <taxon>Bacteria</taxon>
        <taxon>Pseudomonadati</taxon>
        <taxon>Bacteroidota</taxon>
        <taxon>Saprospiria</taxon>
        <taxon>Saprospirales</taxon>
        <taxon>Haliscomenobacteraceae</taxon>
        <taxon>Phaeodactylibacter</taxon>
    </lineage>
</organism>
<dbReference type="RefSeq" id="WP_044224612.1">
    <property type="nucleotide sequence ID" value="NZ_JBKAGJ010000070.1"/>
</dbReference>
<feature type="domain" description="YdbS-like PH" evidence="2">
    <location>
        <begin position="277"/>
        <end position="346"/>
    </location>
</feature>
<comment type="caution">
    <text evidence="3">The sequence shown here is derived from an EMBL/GenBank/DDBJ whole genome shotgun (WGS) entry which is preliminary data.</text>
</comment>
<evidence type="ECO:0000313" key="3">
    <source>
        <dbReference type="EMBL" id="KGE86533.1"/>
    </source>
</evidence>
<keyword evidence="1" id="KW-0472">Membrane</keyword>
<keyword evidence="1" id="KW-1133">Transmembrane helix</keyword>
<feature type="transmembrane region" description="Helical" evidence="1">
    <location>
        <begin position="370"/>
        <end position="390"/>
    </location>
</feature>
<accession>A0A098S3W9</accession>
<sequence length="503" mass="57561">MKRSELNFLEPRRQAQAAIAIFIYKFVVRILRAAWPILLVFLFRSNKEQSNTELLMNATVVIGGLFSLGVSVVAYFRYFFHLEEDQLVIQKGVFNRSLTKLPFERIQNLYIEQNVLHRLLGVVSLRVDSAGSSGHEVTIDALEREDAEAMRAYVLEQKQEEAQERSGLGPEASERSAPLAQSIVLRLTFEDLLRIGVTQNHLATAGVIVGTVFGFLFTVAGAFEQDLVKTLIERWPMLQPGFWGFLILATLLFVVAFFLTLIRTVTQHYDLQFFESRDGFQLKAGLFNRREASMQKRKIQLIRWTDNPLRRLLGLFRVSIHQAISGSERVAEQISIPGCKQAQVNDLVHSSFEGSAEAEFRGHCISKAYFIWYIRFMLLPAVVFGALGYLLQEPRFALPAVGFPVLGGLYLWAYQQRFRLWLSPEYLKTSEGVLGRTVTLLPVYKVQSVRIRQSFFQRRRALASVELYTAGGSVRVPFLPLDLARALQDYVLYRVESRREDWM</sequence>
<feature type="transmembrane region" description="Helical" evidence="1">
    <location>
        <begin position="21"/>
        <end position="43"/>
    </location>
</feature>
<dbReference type="PANTHER" id="PTHR34473">
    <property type="entry name" value="UPF0699 TRANSMEMBRANE PROTEIN YDBS"/>
    <property type="match status" value="1"/>
</dbReference>
<dbReference type="EMBL" id="JPOS01000077">
    <property type="protein sequence ID" value="KGE86533.1"/>
    <property type="molecule type" value="Genomic_DNA"/>
</dbReference>
<dbReference type="Pfam" id="PF03703">
    <property type="entry name" value="bPH_2"/>
    <property type="match status" value="3"/>
</dbReference>
<feature type="domain" description="YdbS-like PH" evidence="2">
    <location>
        <begin position="75"/>
        <end position="153"/>
    </location>
</feature>
<gene>
    <name evidence="3" type="ORF">IX84_20445</name>
</gene>
<feature type="domain" description="YdbS-like PH" evidence="2">
    <location>
        <begin position="417"/>
        <end position="490"/>
    </location>
</feature>
<feature type="transmembrane region" description="Helical" evidence="1">
    <location>
        <begin position="55"/>
        <end position="76"/>
    </location>
</feature>
<dbReference type="PIRSF" id="PIRSF026631">
    <property type="entry name" value="UCP026631"/>
    <property type="match status" value="1"/>
</dbReference>
<evidence type="ECO:0000259" key="2">
    <source>
        <dbReference type="Pfam" id="PF03703"/>
    </source>
</evidence>
<dbReference type="OrthoDB" id="1049931at2"/>
<keyword evidence="4" id="KW-1185">Reference proteome</keyword>
<dbReference type="AlphaFoldDB" id="A0A098S3W9"/>
<keyword evidence="1" id="KW-0812">Transmembrane</keyword>
<dbReference type="InterPro" id="IPR014529">
    <property type="entry name" value="UCP026631"/>
</dbReference>
<dbReference type="InterPro" id="IPR005182">
    <property type="entry name" value="YdbS-like_PH"/>
</dbReference>
<proteinExistence type="predicted"/>
<evidence type="ECO:0000256" key="1">
    <source>
        <dbReference type="SAM" id="Phobius"/>
    </source>
</evidence>
<dbReference type="STRING" id="1524460.IX84_20445"/>
<evidence type="ECO:0000313" key="4">
    <source>
        <dbReference type="Proteomes" id="UP000029736"/>
    </source>
</evidence>
<feature type="transmembrane region" description="Helical" evidence="1">
    <location>
        <begin position="243"/>
        <end position="262"/>
    </location>
</feature>
<dbReference type="PANTHER" id="PTHR34473:SF2">
    <property type="entry name" value="UPF0699 TRANSMEMBRANE PROTEIN YDBT"/>
    <property type="match status" value="1"/>
</dbReference>
<reference evidence="3 4" key="1">
    <citation type="journal article" date="2014" name="Int. J. Syst. Evol. Microbiol.">
        <title>Phaeodactylibacter xiamenensis gen. nov., sp. nov., a member of the family Saprospiraceae isolated from the marine alga Phaeodactylum tricornutum.</title>
        <authorList>
            <person name="Chen Z.Jr."/>
            <person name="Lei X."/>
            <person name="Lai Q."/>
            <person name="Li Y."/>
            <person name="Zhang B."/>
            <person name="Zhang J."/>
            <person name="Zhang H."/>
            <person name="Yang L."/>
            <person name="Zheng W."/>
            <person name="Tian Y."/>
            <person name="Yu Z."/>
            <person name="Xu H.Jr."/>
            <person name="Zheng T."/>
        </authorList>
    </citation>
    <scope>NUCLEOTIDE SEQUENCE [LARGE SCALE GENOMIC DNA]</scope>
    <source>
        <strain evidence="3 4">KD52</strain>
    </source>
</reference>
<name>A0A098S3W9_9BACT</name>
<dbReference type="Proteomes" id="UP000029736">
    <property type="component" value="Unassembled WGS sequence"/>
</dbReference>
<feature type="transmembrane region" description="Helical" evidence="1">
    <location>
        <begin position="202"/>
        <end position="223"/>
    </location>
</feature>
<protein>
    <recommendedName>
        <fullName evidence="2">YdbS-like PH domain-containing protein</fullName>
    </recommendedName>
</protein>
<feature type="transmembrane region" description="Helical" evidence="1">
    <location>
        <begin position="396"/>
        <end position="414"/>
    </location>
</feature>